<dbReference type="Gene3D" id="2.40.70.10">
    <property type="entry name" value="Acid Proteases"/>
    <property type="match status" value="2"/>
</dbReference>
<dbReference type="EMBL" id="JBEAFC010000003">
    <property type="protein sequence ID" value="KAL1562077.1"/>
    <property type="molecule type" value="Genomic_DNA"/>
</dbReference>
<keyword evidence="8" id="KW-1185">Reference proteome</keyword>
<dbReference type="CDD" id="cd05476">
    <property type="entry name" value="pepsin_A_like_plant"/>
    <property type="match status" value="1"/>
</dbReference>
<evidence type="ECO:0000256" key="4">
    <source>
        <dbReference type="ARBA" id="ARBA00022801"/>
    </source>
</evidence>
<keyword evidence="3" id="KW-0064">Aspartyl protease</keyword>
<dbReference type="InterPro" id="IPR021109">
    <property type="entry name" value="Peptidase_aspartic_dom_sf"/>
</dbReference>
<evidence type="ECO:0000256" key="1">
    <source>
        <dbReference type="ARBA" id="ARBA00007447"/>
    </source>
</evidence>
<dbReference type="InterPro" id="IPR032861">
    <property type="entry name" value="TAXi_N"/>
</dbReference>
<dbReference type="Pfam" id="PF14543">
    <property type="entry name" value="TAXi_N"/>
    <property type="match status" value="1"/>
</dbReference>
<dbReference type="GO" id="GO:0004190">
    <property type="term" value="F:aspartic-type endopeptidase activity"/>
    <property type="evidence" value="ECO:0007669"/>
    <property type="project" value="UniProtKB-KW"/>
</dbReference>
<protein>
    <submittedName>
        <fullName evidence="7">Aspartic proteinase CDR1-like</fullName>
    </submittedName>
</protein>
<gene>
    <name evidence="7" type="ORF">AAHA92_04696</name>
</gene>
<comment type="similarity">
    <text evidence="1">Belongs to the peptidase A1 family.</text>
</comment>
<dbReference type="PANTHER" id="PTHR47967">
    <property type="entry name" value="OS07G0603500 PROTEIN-RELATED"/>
    <property type="match status" value="1"/>
</dbReference>
<evidence type="ECO:0000313" key="7">
    <source>
        <dbReference type="EMBL" id="KAL1562077.1"/>
    </source>
</evidence>
<evidence type="ECO:0000256" key="2">
    <source>
        <dbReference type="ARBA" id="ARBA00022670"/>
    </source>
</evidence>
<dbReference type="AlphaFoldDB" id="A0ABD1I113"/>
<dbReference type="InterPro" id="IPR032799">
    <property type="entry name" value="TAXi_C"/>
</dbReference>
<evidence type="ECO:0000256" key="3">
    <source>
        <dbReference type="ARBA" id="ARBA00022750"/>
    </source>
</evidence>
<dbReference type="InterPro" id="IPR051708">
    <property type="entry name" value="Plant_Aspart_Prot_A1"/>
</dbReference>
<keyword evidence="5" id="KW-0325">Glycoprotein</keyword>
<evidence type="ECO:0000256" key="5">
    <source>
        <dbReference type="ARBA" id="ARBA00023180"/>
    </source>
</evidence>
<reference evidence="7 8" key="1">
    <citation type="submission" date="2024-06" db="EMBL/GenBank/DDBJ databases">
        <title>A chromosome level genome sequence of Diviner's sage (Salvia divinorum).</title>
        <authorList>
            <person name="Ford S.A."/>
            <person name="Ro D.-K."/>
            <person name="Ness R.W."/>
            <person name="Phillips M.A."/>
        </authorList>
    </citation>
    <scope>NUCLEOTIDE SEQUENCE [LARGE SCALE GENOMIC DNA]</scope>
    <source>
        <strain evidence="7">SAF-2024a</strain>
        <tissue evidence="7">Leaf</tissue>
    </source>
</reference>
<dbReference type="SUPFAM" id="SSF50630">
    <property type="entry name" value="Acid proteases"/>
    <property type="match status" value="1"/>
</dbReference>
<dbReference type="Proteomes" id="UP001567538">
    <property type="component" value="Unassembled WGS sequence"/>
</dbReference>
<name>A0ABD1I113_SALDI</name>
<keyword evidence="2" id="KW-0645">Protease</keyword>
<sequence>MAKTLKAMLLVPYIALVSIFFCYCKSEALANASRINGFTTEIIHRDSPRSPLYDPSLTREQRLSNAKKRSHDRSRGIFYGRQETAQATISHGNGAYLIKYYIGSPPKPTLALLDTGSDLVWTECVPCRTCGRKSVPIFDPGYSTTYNEPSCGSPQCTEYEESVSCDVRTDTCGFKIEYGDGFRAEGTVATDTFAFESTEGGFQFFPNIVFGCARDVFEDNSGGDNGNGIVGIGVGRASLLSQLGYDKVSYCLTPDESALKSSTLHFGSDAVVSGWGAVSTPMTKRDFFYYVTLEGITVGNERLVFESPVLDQGGNIFIDSGATVTQFPTKFYYDYETAIANSINQVPVRNFQNWRLCYSGPISLPRITVHFKGADVEWYANNVFTRVNQDYECLAADPMVVNAVYGDVAQVNYLVGFDVTANTVSFKHTKC</sequence>
<comment type="caution">
    <text evidence="7">The sequence shown here is derived from an EMBL/GenBank/DDBJ whole genome shotgun (WGS) entry which is preliminary data.</text>
</comment>
<evidence type="ECO:0000259" key="6">
    <source>
        <dbReference type="PROSITE" id="PS51767"/>
    </source>
</evidence>
<proteinExistence type="inferred from homology"/>
<dbReference type="PROSITE" id="PS51767">
    <property type="entry name" value="PEPTIDASE_A1"/>
    <property type="match status" value="1"/>
</dbReference>
<organism evidence="7 8">
    <name type="scientific">Salvia divinorum</name>
    <name type="common">Maria pastora</name>
    <name type="synonym">Diviner's sage</name>
    <dbReference type="NCBI Taxonomy" id="28513"/>
    <lineage>
        <taxon>Eukaryota</taxon>
        <taxon>Viridiplantae</taxon>
        <taxon>Streptophyta</taxon>
        <taxon>Embryophyta</taxon>
        <taxon>Tracheophyta</taxon>
        <taxon>Spermatophyta</taxon>
        <taxon>Magnoliopsida</taxon>
        <taxon>eudicotyledons</taxon>
        <taxon>Gunneridae</taxon>
        <taxon>Pentapetalae</taxon>
        <taxon>asterids</taxon>
        <taxon>lamiids</taxon>
        <taxon>Lamiales</taxon>
        <taxon>Lamiaceae</taxon>
        <taxon>Nepetoideae</taxon>
        <taxon>Mentheae</taxon>
        <taxon>Salviinae</taxon>
        <taxon>Salvia</taxon>
        <taxon>Salvia subgen. Calosphace</taxon>
    </lineage>
</organism>
<dbReference type="GO" id="GO:0006508">
    <property type="term" value="P:proteolysis"/>
    <property type="evidence" value="ECO:0007669"/>
    <property type="project" value="UniProtKB-KW"/>
</dbReference>
<keyword evidence="4" id="KW-0378">Hydrolase</keyword>
<dbReference type="InterPro" id="IPR033121">
    <property type="entry name" value="PEPTIDASE_A1"/>
</dbReference>
<feature type="domain" description="Peptidase A1" evidence="6">
    <location>
        <begin position="96"/>
        <end position="427"/>
    </location>
</feature>
<dbReference type="InterPro" id="IPR034161">
    <property type="entry name" value="Pepsin-like_plant"/>
</dbReference>
<accession>A0ABD1I113</accession>
<evidence type="ECO:0000313" key="8">
    <source>
        <dbReference type="Proteomes" id="UP001567538"/>
    </source>
</evidence>
<dbReference type="PANTHER" id="PTHR47967:SF128">
    <property type="entry name" value="ASPARTIC PROTEINASE CDR1-LIKE"/>
    <property type="match status" value="1"/>
</dbReference>
<dbReference type="Pfam" id="PF14541">
    <property type="entry name" value="TAXi_C"/>
    <property type="match status" value="1"/>
</dbReference>